<name>X0VBB9_9ZZZZ</name>
<protein>
    <recommendedName>
        <fullName evidence="1">CO dehydrogenase/acetyl-CoA synthase delta subunit TIM barrel domain-containing protein</fullName>
    </recommendedName>
</protein>
<dbReference type="InterPro" id="IPR016041">
    <property type="entry name" value="Ac-CoA_synth_d_su_TIM-brl"/>
</dbReference>
<sequence>VTIGATSEEGGTRRSTVTVGGETTLPLLTFEGEIPNRPVIAGTIADVVPEGWPQVLKDAIGDVINSPAEWAQMLVEDCKVDMISLKLIGADPAGANRSAAETAETVKAVLEAVDVPLIFWGCDDEEKDNDVFMECSHAAKGERCLIGSATETNYRTLGAIGTADKHKVIAEAPVDINIGKQVNILLQDAGFSLDDVVMCQVTAALGYGFDYVFTIFERVRIAGLKGDELMALPQIANIGWETWKVKEALQDDDILPGWGKLEVRGRLW</sequence>
<evidence type="ECO:0000259" key="1">
    <source>
        <dbReference type="Pfam" id="PF03599"/>
    </source>
</evidence>
<feature type="non-terminal residue" evidence="2">
    <location>
        <position position="268"/>
    </location>
</feature>
<evidence type="ECO:0000313" key="2">
    <source>
        <dbReference type="EMBL" id="GAG09788.1"/>
    </source>
</evidence>
<comment type="caution">
    <text evidence="2">The sequence shown here is derived from an EMBL/GenBank/DDBJ whole genome shotgun (WGS) entry which is preliminary data.</text>
</comment>
<gene>
    <name evidence="2" type="ORF">S01H1_39035</name>
</gene>
<accession>X0VBB9</accession>
<proteinExistence type="predicted"/>
<dbReference type="PANTHER" id="PTHR36214">
    <property type="match status" value="1"/>
</dbReference>
<dbReference type="AlphaFoldDB" id="X0VBB9"/>
<dbReference type="EMBL" id="BARS01024599">
    <property type="protein sequence ID" value="GAG09788.1"/>
    <property type="molecule type" value="Genomic_DNA"/>
</dbReference>
<organism evidence="2">
    <name type="scientific">marine sediment metagenome</name>
    <dbReference type="NCBI Taxonomy" id="412755"/>
    <lineage>
        <taxon>unclassified sequences</taxon>
        <taxon>metagenomes</taxon>
        <taxon>ecological metagenomes</taxon>
    </lineage>
</organism>
<dbReference type="NCBIfam" id="NF003376">
    <property type="entry name" value="PRK04452.1-2"/>
    <property type="match status" value="1"/>
</dbReference>
<feature type="domain" description="CO dehydrogenase/acetyl-CoA synthase delta subunit TIM barrel" evidence="1">
    <location>
        <begin position="11"/>
        <end position="247"/>
    </location>
</feature>
<dbReference type="Pfam" id="PF03599">
    <property type="entry name" value="CdhD"/>
    <property type="match status" value="1"/>
</dbReference>
<dbReference type="InterPro" id="IPR011005">
    <property type="entry name" value="Dihydropteroate_synth-like_sf"/>
</dbReference>
<dbReference type="InterPro" id="IPR051069">
    <property type="entry name" value="ACDS_complex_subunit"/>
</dbReference>
<feature type="non-terminal residue" evidence="2">
    <location>
        <position position="1"/>
    </location>
</feature>
<dbReference type="SUPFAM" id="SSF51717">
    <property type="entry name" value="Dihydropteroate synthetase-like"/>
    <property type="match status" value="1"/>
</dbReference>
<dbReference type="Gene3D" id="3.20.20.20">
    <property type="entry name" value="Dihydropteroate synthase-like"/>
    <property type="match status" value="1"/>
</dbReference>
<dbReference type="PANTHER" id="PTHR36214:SF5">
    <property type="entry name" value="ACETYL-COA DECARBONYLASE_SYNTHASE COMPLEX SUBUNIT DELTA"/>
    <property type="match status" value="1"/>
</dbReference>
<reference evidence="2" key="1">
    <citation type="journal article" date="2014" name="Front. Microbiol.">
        <title>High frequency of phylogenetically diverse reductive dehalogenase-homologous genes in deep subseafloor sedimentary metagenomes.</title>
        <authorList>
            <person name="Kawai M."/>
            <person name="Futagami T."/>
            <person name="Toyoda A."/>
            <person name="Takaki Y."/>
            <person name="Nishi S."/>
            <person name="Hori S."/>
            <person name="Arai W."/>
            <person name="Tsubouchi T."/>
            <person name="Morono Y."/>
            <person name="Uchiyama I."/>
            <person name="Ito T."/>
            <person name="Fujiyama A."/>
            <person name="Inagaki F."/>
            <person name="Takami H."/>
        </authorList>
    </citation>
    <scope>NUCLEOTIDE SEQUENCE</scope>
    <source>
        <strain evidence="2">Expedition CK06-06</strain>
    </source>
</reference>